<protein>
    <recommendedName>
        <fullName evidence="7">Pentatricopeptide repeat-containing protein, chloroplastic</fullName>
    </recommendedName>
</protein>
<keyword evidence="6" id="KW-1185">Reference proteome</keyword>
<keyword evidence="1" id="KW-0677">Repeat</keyword>
<keyword evidence="4" id="KW-0472">Membrane</keyword>
<proteinExistence type="predicted"/>
<reference evidence="5 6" key="1">
    <citation type="submission" date="2024-02" db="EMBL/GenBank/DDBJ databases">
        <authorList>
            <person name="Chen Y."/>
            <person name="Shah S."/>
            <person name="Dougan E. K."/>
            <person name="Thang M."/>
            <person name="Chan C."/>
        </authorList>
    </citation>
    <scope>NUCLEOTIDE SEQUENCE [LARGE SCALE GENOMIC DNA]</scope>
</reference>
<evidence type="ECO:0000256" key="4">
    <source>
        <dbReference type="SAM" id="Phobius"/>
    </source>
</evidence>
<dbReference type="InterPro" id="IPR011990">
    <property type="entry name" value="TPR-like_helical_dom_sf"/>
</dbReference>
<evidence type="ECO:0000313" key="5">
    <source>
        <dbReference type="EMBL" id="CAK8989980.1"/>
    </source>
</evidence>
<comment type="caution">
    <text evidence="5">The sequence shown here is derived from an EMBL/GenBank/DDBJ whole genome shotgun (WGS) entry which is preliminary data.</text>
</comment>
<evidence type="ECO:0000256" key="3">
    <source>
        <dbReference type="SAM" id="MobiDB-lite"/>
    </source>
</evidence>
<gene>
    <name evidence="5" type="ORF">CCMP2556_LOCUS1865</name>
</gene>
<dbReference type="PANTHER" id="PTHR47447:SF17">
    <property type="entry name" value="OS12G0638900 PROTEIN"/>
    <property type="match status" value="1"/>
</dbReference>
<evidence type="ECO:0000256" key="2">
    <source>
        <dbReference type="PROSITE-ProRule" id="PRU00708"/>
    </source>
</evidence>
<dbReference type="PANTHER" id="PTHR47447">
    <property type="entry name" value="OS03G0856100 PROTEIN"/>
    <property type="match status" value="1"/>
</dbReference>
<sequence>MATRWRSSLLRPLAGPVLFQSFVCCCFWLWRAGNIFSRTQRFASLRKLRDQRSAVLDLLKEKDVSSSELRWALDDVCGELGEDLVPVVRGLVAKKLWEWALDLLWEEMSSPRPSPANQVDSNPGMPVGVISALMQGCQRAGAWETCVALLHTAQQQRLPYNLVSFNVTIDACQKGGAPWPVALELLKSIENSDVEANEVTWSSAIAACGKAAEWQRSLFLLHDARSAAGSLRGARGADSVRWQLVSFGAALAACAEGKAWREALGLFEYMHEFGPKPNVICANSLLNAFARSLHWEKAMAQLVALQERGPAPSVISFNTVMSACRSSWQRTWSVLQLMQDCSLANDSSFSTFIASLPAEQWRLALAVLQARPPGRSLPGSSAHATLLGLMADAFAWQEALLVFGGLEMPTSACFNSTMTACHRSFHWQAALRIFDQMKVAQRDASSYANACRAFAEAALWQRQLELLSSVYRSSAHLSVQLFDACLMGAAKTEHWQVAVDIFASMEAAGVQPDDLIRSQLMRVLGPHQTVLEKADWERFLARFPLGTREANVELLRQEETENRPQGEAGPRLPPPQLEETWWLIRVDLGRTLGSFMPLRWATDGSRLLLPMIVRFQRGGTLQVHRAGDFLGEWDSPPSSAMGPMFWDTSEEGMKPEVTSGSWEMLDAEGGRQVQFNVRTTGFKRGSIWLPPRKLFFRGKVYGEILSGGKNATVSIRENLLLYGAGVAILLAFIWGPVSLVALVFFALRDVSISVGTWTCERLTGDPETEPLPPVTLKGDEPQKWI</sequence>
<feature type="transmembrane region" description="Helical" evidence="4">
    <location>
        <begin position="12"/>
        <end position="30"/>
    </location>
</feature>
<dbReference type="EMBL" id="CAXAMN010000669">
    <property type="protein sequence ID" value="CAK8989980.1"/>
    <property type="molecule type" value="Genomic_DNA"/>
</dbReference>
<evidence type="ECO:0000256" key="1">
    <source>
        <dbReference type="ARBA" id="ARBA00022737"/>
    </source>
</evidence>
<dbReference type="Proteomes" id="UP001642484">
    <property type="component" value="Unassembled WGS sequence"/>
</dbReference>
<dbReference type="Gene3D" id="1.25.40.10">
    <property type="entry name" value="Tetratricopeptide repeat domain"/>
    <property type="match status" value="3"/>
</dbReference>
<organism evidence="5 6">
    <name type="scientific">Durusdinium trenchii</name>
    <dbReference type="NCBI Taxonomy" id="1381693"/>
    <lineage>
        <taxon>Eukaryota</taxon>
        <taxon>Sar</taxon>
        <taxon>Alveolata</taxon>
        <taxon>Dinophyceae</taxon>
        <taxon>Suessiales</taxon>
        <taxon>Symbiodiniaceae</taxon>
        <taxon>Durusdinium</taxon>
    </lineage>
</organism>
<keyword evidence="4" id="KW-1133">Transmembrane helix</keyword>
<feature type="repeat" description="PPR" evidence="2">
    <location>
        <begin position="243"/>
        <end position="277"/>
    </location>
</feature>
<dbReference type="Pfam" id="PF13812">
    <property type="entry name" value="PPR_3"/>
    <property type="match status" value="1"/>
</dbReference>
<keyword evidence="4" id="KW-0812">Transmembrane</keyword>
<name>A0ABP0HIE4_9DINO</name>
<accession>A0ABP0HIE4</accession>
<feature type="region of interest" description="Disordered" evidence="3">
    <location>
        <begin position="765"/>
        <end position="785"/>
    </location>
</feature>
<feature type="transmembrane region" description="Helical" evidence="4">
    <location>
        <begin position="719"/>
        <end position="747"/>
    </location>
</feature>
<dbReference type="InterPro" id="IPR002885">
    <property type="entry name" value="PPR_rpt"/>
</dbReference>
<evidence type="ECO:0008006" key="7">
    <source>
        <dbReference type="Google" id="ProtNLM"/>
    </source>
</evidence>
<dbReference type="PROSITE" id="PS51375">
    <property type="entry name" value="PPR"/>
    <property type="match status" value="1"/>
</dbReference>
<evidence type="ECO:0000313" key="6">
    <source>
        <dbReference type="Proteomes" id="UP001642484"/>
    </source>
</evidence>